<sequence>MTGLINPIIFQLDQDNQPFKLVYTQPYSDLNSLPKEKLDELIKNQETIEFGHSMTDQIGGQLSAGFLMTDFYEDDWNGEKEIDKYFPSYFATRAIKN</sequence>
<organism evidence="1 2">
    <name type="scientific">Alkalitalea saponilacus</name>
    <dbReference type="NCBI Taxonomy" id="889453"/>
    <lineage>
        <taxon>Bacteria</taxon>
        <taxon>Pseudomonadati</taxon>
        <taxon>Bacteroidota</taxon>
        <taxon>Bacteroidia</taxon>
        <taxon>Marinilabiliales</taxon>
        <taxon>Marinilabiliaceae</taxon>
        <taxon>Alkalitalea</taxon>
    </lineage>
</organism>
<protein>
    <submittedName>
        <fullName evidence="1">Uncharacterized protein</fullName>
    </submittedName>
</protein>
<gene>
    <name evidence="1" type="ORF">SAMN03080601_01150</name>
</gene>
<dbReference type="STRING" id="889453.SAMN03080601_01150"/>
<dbReference type="Proteomes" id="UP000191055">
    <property type="component" value="Unassembled WGS sequence"/>
</dbReference>
<keyword evidence="2" id="KW-1185">Reference proteome</keyword>
<evidence type="ECO:0000313" key="1">
    <source>
        <dbReference type="EMBL" id="SKB76144.1"/>
    </source>
</evidence>
<dbReference type="AlphaFoldDB" id="A0A1T5DWU8"/>
<proteinExistence type="predicted"/>
<name>A0A1T5DWU8_9BACT</name>
<evidence type="ECO:0000313" key="2">
    <source>
        <dbReference type="Proteomes" id="UP000191055"/>
    </source>
</evidence>
<accession>A0A1T5DWU8</accession>
<reference evidence="1 2" key="1">
    <citation type="submission" date="2017-02" db="EMBL/GenBank/DDBJ databases">
        <authorList>
            <person name="Peterson S.W."/>
        </authorList>
    </citation>
    <scope>NUCLEOTIDE SEQUENCE [LARGE SCALE GENOMIC DNA]</scope>
    <source>
        <strain evidence="1 2">DSM 24412</strain>
    </source>
</reference>
<dbReference type="EMBL" id="FUYV01000005">
    <property type="protein sequence ID" value="SKB76144.1"/>
    <property type="molecule type" value="Genomic_DNA"/>
</dbReference>
<dbReference type="RefSeq" id="WP_198314243.1">
    <property type="nucleotide sequence ID" value="NZ_CP021904.1"/>
</dbReference>